<accession>A0A7J7KR76</accession>
<dbReference type="Gene3D" id="2.120.10.30">
    <property type="entry name" value="TolB, C-terminal domain"/>
    <property type="match status" value="1"/>
</dbReference>
<dbReference type="AlphaFoldDB" id="A0A7J7KR76"/>
<sequence length="189" mass="21829">MQWSNNRLYAMEELGDTGAKVHIYDEHFSQWGSWLVRKKVCDLAVNNEQVYLCTATCNILVFSTDGHFQYEIEGDLGQRITHHSKADMLVITNHSSDTVSFLNGRTKEVEWTIEVEKPWGAYVDEYEAIWVWSEFNQEFEIYDSKGEFVQSAGHPRMIGIGEINTCCVHSGYLWMGYDGGIYRFAVGFR</sequence>
<dbReference type="InterPro" id="IPR011042">
    <property type="entry name" value="6-blade_b-propeller_TolB-like"/>
</dbReference>
<gene>
    <name evidence="1" type="ORF">EB796_001061</name>
</gene>
<proteinExistence type="predicted"/>
<name>A0A7J7KR76_BUGNE</name>
<protein>
    <submittedName>
        <fullName evidence="1">Uncharacterized protein</fullName>
    </submittedName>
</protein>
<dbReference type="EMBL" id="VXIV02000119">
    <property type="protein sequence ID" value="KAF6040648.1"/>
    <property type="molecule type" value="Genomic_DNA"/>
</dbReference>
<keyword evidence="2" id="KW-1185">Reference proteome</keyword>
<evidence type="ECO:0000313" key="2">
    <source>
        <dbReference type="Proteomes" id="UP000593567"/>
    </source>
</evidence>
<dbReference type="Proteomes" id="UP000593567">
    <property type="component" value="Unassembled WGS sequence"/>
</dbReference>
<evidence type="ECO:0000313" key="1">
    <source>
        <dbReference type="EMBL" id="KAF6040648.1"/>
    </source>
</evidence>
<dbReference type="SUPFAM" id="SSF101898">
    <property type="entry name" value="NHL repeat"/>
    <property type="match status" value="1"/>
</dbReference>
<reference evidence="1" key="1">
    <citation type="submission" date="2020-06" db="EMBL/GenBank/DDBJ databases">
        <title>Draft genome of Bugula neritina, a colonial animal packing powerful symbionts and potential medicines.</title>
        <authorList>
            <person name="Rayko M."/>
        </authorList>
    </citation>
    <scope>NUCLEOTIDE SEQUENCE [LARGE SCALE GENOMIC DNA]</scope>
    <source>
        <strain evidence="1">Kwan_BN1</strain>
    </source>
</reference>
<comment type="caution">
    <text evidence="1">The sequence shown here is derived from an EMBL/GenBank/DDBJ whole genome shotgun (WGS) entry which is preliminary data.</text>
</comment>
<organism evidence="1 2">
    <name type="scientific">Bugula neritina</name>
    <name type="common">Brown bryozoan</name>
    <name type="synonym">Sertularia neritina</name>
    <dbReference type="NCBI Taxonomy" id="10212"/>
    <lineage>
        <taxon>Eukaryota</taxon>
        <taxon>Metazoa</taxon>
        <taxon>Spiralia</taxon>
        <taxon>Lophotrochozoa</taxon>
        <taxon>Bryozoa</taxon>
        <taxon>Gymnolaemata</taxon>
        <taxon>Cheilostomatida</taxon>
        <taxon>Flustrina</taxon>
        <taxon>Buguloidea</taxon>
        <taxon>Bugulidae</taxon>
        <taxon>Bugula</taxon>
    </lineage>
</organism>